<comment type="caution">
    <text evidence="2">The sequence shown here is derived from an EMBL/GenBank/DDBJ whole genome shotgun (WGS) entry which is preliminary data.</text>
</comment>
<dbReference type="Proteomes" id="UP001054837">
    <property type="component" value="Unassembled WGS sequence"/>
</dbReference>
<feature type="compositionally biased region" description="Basic and acidic residues" evidence="1">
    <location>
        <begin position="72"/>
        <end position="87"/>
    </location>
</feature>
<reference evidence="2 3" key="1">
    <citation type="submission" date="2021-06" db="EMBL/GenBank/DDBJ databases">
        <title>Caerostris darwini draft genome.</title>
        <authorList>
            <person name="Kono N."/>
            <person name="Arakawa K."/>
        </authorList>
    </citation>
    <scope>NUCLEOTIDE SEQUENCE [LARGE SCALE GENOMIC DNA]</scope>
</reference>
<evidence type="ECO:0000313" key="2">
    <source>
        <dbReference type="EMBL" id="GIY07503.1"/>
    </source>
</evidence>
<evidence type="ECO:0000256" key="1">
    <source>
        <dbReference type="SAM" id="MobiDB-lite"/>
    </source>
</evidence>
<dbReference type="AlphaFoldDB" id="A0AAV4QJA3"/>
<accession>A0AAV4QJA3</accession>
<keyword evidence="3" id="KW-1185">Reference proteome</keyword>
<dbReference type="EMBL" id="BPLQ01004355">
    <property type="protein sequence ID" value="GIY07503.1"/>
    <property type="molecule type" value="Genomic_DNA"/>
</dbReference>
<feature type="region of interest" description="Disordered" evidence="1">
    <location>
        <begin position="41"/>
        <end position="87"/>
    </location>
</feature>
<sequence>MGTGKFVKGFIKIDTNKTARYSPSLGLFGVTTLKALPISPNVSGPSLTPIAGPSVMPPAGQGRCSGRYPSLEPEHRNTRPDRDVSEK</sequence>
<evidence type="ECO:0000313" key="3">
    <source>
        <dbReference type="Proteomes" id="UP001054837"/>
    </source>
</evidence>
<proteinExistence type="predicted"/>
<organism evidence="2 3">
    <name type="scientific">Caerostris darwini</name>
    <dbReference type="NCBI Taxonomy" id="1538125"/>
    <lineage>
        <taxon>Eukaryota</taxon>
        <taxon>Metazoa</taxon>
        <taxon>Ecdysozoa</taxon>
        <taxon>Arthropoda</taxon>
        <taxon>Chelicerata</taxon>
        <taxon>Arachnida</taxon>
        <taxon>Araneae</taxon>
        <taxon>Araneomorphae</taxon>
        <taxon>Entelegynae</taxon>
        <taxon>Araneoidea</taxon>
        <taxon>Araneidae</taxon>
        <taxon>Caerostris</taxon>
    </lineage>
</organism>
<protein>
    <submittedName>
        <fullName evidence="2">Uncharacterized protein</fullName>
    </submittedName>
</protein>
<gene>
    <name evidence="2" type="ORF">CDAR_386331</name>
</gene>
<name>A0AAV4QJA3_9ARAC</name>